<accession>A0A815VLE4</accession>
<dbReference type="PROSITE" id="PS51716">
    <property type="entry name" value="G_IRG"/>
    <property type="match status" value="1"/>
</dbReference>
<evidence type="ECO:0000256" key="1">
    <source>
        <dbReference type="ARBA" id="ARBA00005429"/>
    </source>
</evidence>
<protein>
    <recommendedName>
        <fullName evidence="6">IRG-type G domain-containing protein</fullName>
    </recommendedName>
</protein>
<keyword evidence="4" id="KW-0342">GTP-binding</keyword>
<dbReference type="AlphaFoldDB" id="A0A815VLE4"/>
<comment type="caution">
    <text evidence="8">The sequence shown here is derived from an EMBL/GenBank/DDBJ whole genome shotgun (WGS) entry which is preliminary data.</text>
</comment>
<dbReference type="Pfam" id="PF05049">
    <property type="entry name" value="IIGP"/>
    <property type="match status" value="1"/>
</dbReference>
<feature type="transmembrane region" description="Helical" evidence="5">
    <location>
        <begin position="380"/>
        <end position="406"/>
    </location>
</feature>
<dbReference type="OrthoDB" id="422720at2759"/>
<evidence type="ECO:0000313" key="9">
    <source>
        <dbReference type="Proteomes" id="UP000663828"/>
    </source>
</evidence>
<dbReference type="Proteomes" id="UP000663828">
    <property type="component" value="Unassembled WGS sequence"/>
</dbReference>
<dbReference type="GO" id="GO:0016020">
    <property type="term" value="C:membrane"/>
    <property type="evidence" value="ECO:0007669"/>
    <property type="project" value="InterPro"/>
</dbReference>
<dbReference type="InterPro" id="IPR027417">
    <property type="entry name" value="P-loop_NTPase"/>
</dbReference>
<dbReference type="EMBL" id="CAJNOR010004891">
    <property type="protein sequence ID" value="CAF1533564.1"/>
    <property type="molecule type" value="Genomic_DNA"/>
</dbReference>
<dbReference type="GO" id="GO:0016787">
    <property type="term" value="F:hydrolase activity"/>
    <property type="evidence" value="ECO:0007669"/>
    <property type="project" value="UniProtKB-KW"/>
</dbReference>
<evidence type="ECO:0000313" key="7">
    <source>
        <dbReference type="EMBL" id="CAF1420588.1"/>
    </source>
</evidence>
<feature type="transmembrane region" description="Helical" evidence="5">
    <location>
        <begin position="349"/>
        <end position="368"/>
    </location>
</feature>
<keyword evidence="3" id="KW-0378">Hydrolase</keyword>
<keyword evidence="2" id="KW-0547">Nucleotide-binding</keyword>
<dbReference type="PANTHER" id="PTHR32341">
    <property type="entry name" value="INTERFERON-INDUCIBLE GTPASE"/>
    <property type="match status" value="1"/>
</dbReference>
<dbReference type="Gene3D" id="3.40.50.300">
    <property type="entry name" value="P-loop containing nucleotide triphosphate hydrolases"/>
    <property type="match status" value="1"/>
</dbReference>
<dbReference type="EMBL" id="CAJNOJ010000369">
    <property type="protein sequence ID" value="CAF1420588.1"/>
    <property type="molecule type" value="Genomic_DNA"/>
</dbReference>
<name>A0A815VLE4_ADIRI</name>
<dbReference type="InterPro" id="IPR007743">
    <property type="entry name" value="Immunity-related_GTPase-like"/>
</dbReference>
<dbReference type="InterPro" id="IPR051515">
    <property type="entry name" value="IRG"/>
</dbReference>
<dbReference type="InterPro" id="IPR030385">
    <property type="entry name" value="G_IRG_dom"/>
</dbReference>
<keyword evidence="5" id="KW-0812">Transmembrane</keyword>
<dbReference type="SUPFAM" id="SSF52540">
    <property type="entry name" value="P-loop containing nucleoside triphosphate hydrolases"/>
    <property type="match status" value="1"/>
</dbReference>
<sequence length="420" mass="46274">MSDYQQQRQNIQLTENDWRTLLRNGGIQALIQKQKDIENEYKNQPVLIALIGEAGCGKSTLIRRFMGMSPDDEGEPKIGECVSECTKEGREYRKSGTSVVYVDLPGVGSTTSSCAFTTPKEQINYCKLYRLHTVDYFVLLSHNKFTEQDKRLAKYITDELKKKFVFVQTKIDLLRLEGGNKLLEKRAGFDAVKAKIREQLQTQLAADNVHKIFLVSNQFIESESDGKTIYEYDQSPDYEFDRLWEAIQSDMISEDGLGAEKGRAFVLATGAVCESAIRTAANSLRKQKWGWATLSGVIGAVPIPGVSISCDIAIIVTKATDYFFLFGLNPINFMGPGTAKEKLTNLIQALYASLGVRASAILGTMLGISAGEESVKAVPVVGVAIGSFVGAGVSFASTCVILGQVIDFCEKEALKLIHRN</sequence>
<dbReference type="GO" id="GO:0005525">
    <property type="term" value="F:GTP binding"/>
    <property type="evidence" value="ECO:0007669"/>
    <property type="project" value="UniProtKB-KW"/>
</dbReference>
<proteinExistence type="inferred from homology"/>
<comment type="similarity">
    <text evidence="1">Belongs to the TRAFAC class dynamin-like GTPase superfamily. IRG family.</text>
</comment>
<organism evidence="8 9">
    <name type="scientific">Adineta ricciae</name>
    <name type="common">Rotifer</name>
    <dbReference type="NCBI Taxonomy" id="249248"/>
    <lineage>
        <taxon>Eukaryota</taxon>
        <taxon>Metazoa</taxon>
        <taxon>Spiralia</taxon>
        <taxon>Gnathifera</taxon>
        <taxon>Rotifera</taxon>
        <taxon>Eurotatoria</taxon>
        <taxon>Bdelloidea</taxon>
        <taxon>Adinetida</taxon>
        <taxon>Adinetidae</taxon>
        <taxon>Adineta</taxon>
    </lineage>
</organism>
<feature type="domain" description="IRG-type G" evidence="6">
    <location>
        <begin position="44"/>
        <end position="250"/>
    </location>
</feature>
<keyword evidence="5" id="KW-1133">Transmembrane helix</keyword>
<evidence type="ECO:0000256" key="4">
    <source>
        <dbReference type="ARBA" id="ARBA00023134"/>
    </source>
</evidence>
<evidence type="ECO:0000256" key="5">
    <source>
        <dbReference type="SAM" id="Phobius"/>
    </source>
</evidence>
<evidence type="ECO:0000259" key="6">
    <source>
        <dbReference type="PROSITE" id="PS51716"/>
    </source>
</evidence>
<dbReference type="PANTHER" id="PTHR32341:SF10">
    <property type="entry name" value="INTERFERON-INDUCIBLE GTPASE 5"/>
    <property type="match status" value="1"/>
</dbReference>
<dbReference type="Proteomes" id="UP000663852">
    <property type="component" value="Unassembled WGS sequence"/>
</dbReference>
<keyword evidence="5" id="KW-0472">Membrane</keyword>
<evidence type="ECO:0000313" key="8">
    <source>
        <dbReference type="EMBL" id="CAF1533564.1"/>
    </source>
</evidence>
<evidence type="ECO:0000256" key="2">
    <source>
        <dbReference type="ARBA" id="ARBA00022741"/>
    </source>
</evidence>
<keyword evidence="9" id="KW-1185">Reference proteome</keyword>
<evidence type="ECO:0000256" key="3">
    <source>
        <dbReference type="ARBA" id="ARBA00022801"/>
    </source>
</evidence>
<gene>
    <name evidence="7" type="ORF">EDS130_LOCUS37444</name>
    <name evidence="8" type="ORF">XAT740_LOCUS41651</name>
</gene>
<reference evidence="8" key="1">
    <citation type="submission" date="2021-02" db="EMBL/GenBank/DDBJ databases">
        <authorList>
            <person name="Nowell W R."/>
        </authorList>
    </citation>
    <scope>NUCLEOTIDE SEQUENCE</scope>
</reference>